<dbReference type="Gene3D" id="1.10.530.40">
    <property type="match status" value="1"/>
</dbReference>
<dbReference type="GO" id="GO:0009253">
    <property type="term" value="P:peptidoglycan catabolic process"/>
    <property type="evidence" value="ECO:0007669"/>
    <property type="project" value="InterPro"/>
</dbReference>
<dbReference type="RefSeq" id="WP_069722051.1">
    <property type="nucleotide sequence ID" value="NZ_MJEL01000062.1"/>
</dbReference>
<dbReference type="InterPro" id="IPR034690">
    <property type="entry name" value="Endolysin_T4_type"/>
</dbReference>
<dbReference type="InterPro" id="IPR023347">
    <property type="entry name" value="Lysozyme_dom_sf"/>
</dbReference>
<keyword evidence="5" id="KW-1035">Host cytoplasm</keyword>
<dbReference type="InterPro" id="IPR023346">
    <property type="entry name" value="Lysozyme-like_dom_sf"/>
</dbReference>
<dbReference type="Pfam" id="PF00959">
    <property type="entry name" value="Phage_lysozyme"/>
    <property type="match status" value="1"/>
</dbReference>
<dbReference type="PANTHER" id="PTHR38107:SF3">
    <property type="entry name" value="LYSOZYME RRRD-RELATED"/>
    <property type="match status" value="1"/>
</dbReference>
<proteinExistence type="inferred from homology"/>
<organism evidence="8">
    <name type="scientific">Salmonella enterica</name>
    <name type="common">Salmonella choleraesuis</name>
    <dbReference type="NCBI Taxonomy" id="28901"/>
    <lineage>
        <taxon>Bacteria</taxon>
        <taxon>Pseudomonadati</taxon>
        <taxon>Pseudomonadota</taxon>
        <taxon>Gammaproteobacteria</taxon>
        <taxon>Enterobacterales</taxon>
        <taxon>Enterobacteriaceae</taxon>
        <taxon>Salmonella</taxon>
    </lineage>
</organism>
<dbReference type="GO" id="GO:0003796">
    <property type="term" value="F:lysozyme activity"/>
    <property type="evidence" value="ECO:0007669"/>
    <property type="project" value="UniProtKB-EC"/>
</dbReference>
<dbReference type="GO" id="GO:0042742">
    <property type="term" value="P:defense response to bacterium"/>
    <property type="evidence" value="ECO:0007669"/>
    <property type="project" value="UniProtKB-KW"/>
</dbReference>
<dbReference type="AlphaFoldDB" id="A0A3F3IEV0"/>
<dbReference type="GO" id="GO:0031640">
    <property type="term" value="P:killing of cells of another organism"/>
    <property type="evidence" value="ECO:0007669"/>
    <property type="project" value="UniProtKB-KW"/>
</dbReference>
<dbReference type="InterPro" id="IPR002196">
    <property type="entry name" value="Glyco_hydro_24"/>
</dbReference>
<evidence type="ECO:0000256" key="5">
    <source>
        <dbReference type="ARBA" id="ARBA00023200"/>
    </source>
</evidence>
<reference evidence="8" key="1">
    <citation type="submission" date="2016-09" db="EMBL/GenBank/DDBJ databases">
        <title>Whole Genome Sequencing of Salmonella enterica subsp. enterica serovar Nottingham.</title>
        <authorList>
            <person name="Zheng J."/>
            <person name="Wang H."/>
        </authorList>
    </citation>
    <scope>NUCLEOTIDE SEQUENCE [LARGE SCALE GENOMIC DNA]</scope>
    <source>
        <strain evidence="8">CFSAN055411</strain>
    </source>
</reference>
<name>A0A3F3IEV0_SALER</name>
<dbReference type="EC" id="3.2.1.17" evidence="7"/>
<evidence type="ECO:0000256" key="7">
    <source>
        <dbReference type="RuleBase" id="RU003788"/>
    </source>
</evidence>
<dbReference type="PANTHER" id="PTHR38107">
    <property type="match status" value="1"/>
</dbReference>
<evidence type="ECO:0000256" key="3">
    <source>
        <dbReference type="ARBA" id="ARBA00022638"/>
    </source>
</evidence>
<dbReference type="Proteomes" id="UP000852880">
    <property type="component" value="Unassembled WGS sequence"/>
</dbReference>
<dbReference type="GO" id="GO:0016998">
    <property type="term" value="P:cell wall macromolecule catabolic process"/>
    <property type="evidence" value="ECO:0007669"/>
    <property type="project" value="InterPro"/>
</dbReference>
<dbReference type="CDD" id="cd00737">
    <property type="entry name" value="lyz_endolysin_autolysin"/>
    <property type="match status" value="1"/>
</dbReference>
<evidence type="ECO:0000313" key="8">
    <source>
        <dbReference type="EMBL" id="OEH94604.1"/>
    </source>
</evidence>
<dbReference type="InterPro" id="IPR033907">
    <property type="entry name" value="Endolysin_autolysin"/>
</dbReference>
<evidence type="ECO:0000256" key="2">
    <source>
        <dbReference type="ARBA" id="ARBA00022529"/>
    </source>
</evidence>
<comment type="similarity">
    <text evidence="7">Belongs to the glycosyl hydrolase 24 family.</text>
</comment>
<dbReference type="InterPro" id="IPR051018">
    <property type="entry name" value="Bacteriophage_GH24"/>
</dbReference>
<keyword evidence="4 7" id="KW-0378">Hydrolase</keyword>
<dbReference type="EMBL" id="MJEL01000062">
    <property type="protein sequence ID" value="OEH94604.1"/>
    <property type="molecule type" value="Genomic_DNA"/>
</dbReference>
<keyword evidence="3 7" id="KW-0081">Bacteriolytic enzyme</keyword>
<comment type="catalytic activity">
    <reaction evidence="1 7">
        <text>Hydrolysis of (1-&gt;4)-beta-linkages between N-acetylmuramic acid and N-acetyl-D-glucosamine residues in a peptidoglycan and between N-acetyl-D-glucosamine residues in chitodextrins.</text>
        <dbReference type="EC" id="3.2.1.17"/>
    </reaction>
</comment>
<gene>
    <name evidence="8" type="ORF">BH006_08980</name>
</gene>
<evidence type="ECO:0000256" key="1">
    <source>
        <dbReference type="ARBA" id="ARBA00000632"/>
    </source>
</evidence>
<evidence type="ECO:0000256" key="4">
    <source>
        <dbReference type="ARBA" id="ARBA00022801"/>
    </source>
</evidence>
<dbReference type="HAMAP" id="MF_04110">
    <property type="entry name" value="ENDOLYSIN_T4"/>
    <property type="match status" value="1"/>
</dbReference>
<accession>A0A3F3IEV0</accession>
<keyword evidence="6 7" id="KW-0326">Glycosidase</keyword>
<dbReference type="SUPFAM" id="SSF53955">
    <property type="entry name" value="Lysozyme-like"/>
    <property type="match status" value="1"/>
</dbReference>
<sequence>MKMSARGLAALEHEEGCRLTAYRDSRGIWTIGTGHTGKVDGIAIHKGMTITPDTASRLLQDDLSWVERCIADRVTVELNQHQYDALCSLIFNIGANAFIGSSVRRHLNAGNYAAAADDFLKWPRSGSNPTLLAPRRGRERAMFLDGHKTP</sequence>
<protein>
    <recommendedName>
        <fullName evidence="7">Lysozyme</fullName>
        <ecNumber evidence="7">3.2.1.17</ecNumber>
    </recommendedName>
</protein>
<comment type="caution">
    <text evidence="8">The sequence shown here is derived from an EMBL/GenBank/DDBJ whole genome shotgun (WGS) entry which is preliminary data.</text>
</comment>
<keyword evidence="2 7" id="KW-0929">Antimicrobial</keyword>
<evidence type="ECO:0000256" key="6">
    <source>
        <dbReference type="ARBA" id="ARBA00023295"/>
    </source>
</evidence>